<organism evidence="1 2">
    <name type="scientific">Brucella intermedia 229E</name>
    <dbReference type="NCBI Taxonomy" id="1337887"/>
    <lineage>
        <taxon>Bacteria</taxon>
        <taxon>Pseudomonadati</taxon>
        <taxon>Pseudomonadota</taxon>
        <taxon>Alphaproteobacteria</taxon>
        <taxon>Hyphomicrobiales</taxon>
        <taxon>Brucellaceae</taxon>
        <taxon>Brucella/Ochrobactrum group</taxon>
        <taxon>Brucella</taxon>
    </lineage>
</organism>
<reference evidence="1 2" key="1">
    <citation type="journal article" date="2014" name="FEMS Microbiol. Lett.">
        <title>Genome sequencing analysis reveals virulence-related gene content of Ochrobactrum intermedium strain 229E, a urease-positive strain isolated from the human gastric niche.</title>
        <authorList>
            <person name="Kulkarni G.J."/>
            <person name="Shetty S."/>
            <person name="Dharne M.S."/>
            <person name="Shouche Y.S."/>
        </authorList>
    </citation>
    <scope>NUCLEOTIDE SEQUENCE [LARGE SCALE GENOMIC DNA]</scope>
    <source>
        <strain evidence="1 2">229E</strain>
    </source>
</reference>
<dbReference type="PATRIC" id="fig|1337887.3.peg.5281"/>
<protein>
    <submittedName>
        <fullName evidence="1">Uncharacterized protein</fullName>
    </submittedName>
</protein>
<sequence length="56" mass="6432">MTYAIVFELDADRTATEHKFDNLLDAKNFVQTTRSEVIIHIVRLGKNVPISELRAM</sequence>
<dbReference type="AlphaFoldDB" id="U4VAP7"/>
<proteinExistence type="predicted"/>
<comment type="caution">
    <text evidence="1">The sequence shown here is derived from an EMBL/GenBank/DDBJ whole genome shotgun (WGS) entry which is preliminary data.</text>
</comment>
<dbReference type="EMBL" id="ASXJ01000363">
    <property type="protein sequence ID" value="ERL99780.1"/>
    <property type="molecule type" value="Genomic_DNA"/>
</dbReference>
<accession>U4VAP7</accession>
<dbReference type="Proteomes" id="UP000016842">
    <property type="component" value="Unassembled WGS sequence"/>
</dbReference>
<evidence type="ECO:0000313" key="1">
    <source>
        <dbReference type="EMBL" id="ERL99780.1"/>
    </source>
</evidence>
<name>U4VAP7_9HYPH</name>
<gene>
    <name evidence="1" type="ORF">Q644_09100</name>
</gene>
<evidence type="ECO:0000313" key="2">
    <source>
        <dbReference type="Proteomes" id="UP000016842"/>
    </source>
</evidence>